<sequence>MAVQKLIYEVDKIKMPSSTKLDKAFQELETVVTDTDSLKQELIKKVTGEPVKKPTALSDLKALVTKKPTDSKLSEAEVGERMAVLNQYLQDNAPDLVATVKQEYYSYKKAVNDIWDQYVKHLCIANSDDTEQVATHLRLLVNSYTWKMRQIEEILNKDFDAYTSINCFIVESKIDVDLAEVETAIYGATF</sequence>
<dbReference type="RefSeq" id="WP_125956775.1">
    <property type="nucleotide sequence ID" value="NZ_JAQEJV010000004.1"/>
</dbReference>
<dbReference type="AlphaFoldDB" id="A0A429ZNV5"/>
<dbReference type="EMBL" id="NGJT01000004">
    <property type="protein sequence ID" value="RST95371.1"/>
    <property type="molecule type" value="Genomic_DNA"/>
</dbReference>
<protein>
    <submittedName>
        <fullName evidence="1">Uncharacterized protein</fullName>
    </submittedName>
</protein>
<organism evidence="1 2">
    <name type="scientific">Vagococcus bubulae</name>
    <dbReference type="NCBI Taxonomy" id="1977868"/>
    <lineage>
        <taxon>Bacteria</taxon>
        <taxon>Bacillati</taxon>
        <taxon>Bacillota</taxon>
        <taxon>Bacilli</taxon>
        <taxon>Lactobacillales</taxon>
        <taxon>Enterococcaceae</taxon>
        <taxon>Vagococcus</taxon>
    </lineage>
</organism>
<comment type="caution">
    <text evidence="1">The sequence shown here is derived from an EMBL/GenBank/DDBJ whole genome shotgun (WGS) entry which is preliminary data.</text>
</comment>
<name>A0A429ZNV5_9ENTE</name>
<accession>A0A429ZNV5</accession>
<reference evidence="1 2" key="1">
    <citation type="submission" date="2017-05" db="EMBL/GenBank/DDBJ databases">
        <title>Vagococcus spp. assemblies.</title>
        <authorList>
            <person name="Gulvik C.A."/>
        </authorList>
    </citation>
    <scope>NUCLEOTIDE SEQUENCE [LARGE SCALE GENOMIC DNA]</scope>
    <source>
        <strain evidence="1 2">SS1994</strain>
    </source>
</reference>
<gene>
    <name evidence="1" type="ORF">CBF36_03815</name>
</gene>
<evidence type="ECO:0000313" key="2">
    <source>
        <dbReference type="Proteomes" id="UP000288490"/>
    </source>
</evidence>
<proteinExistence type="predicted"/>
<keyword evidence="2" id="KW-1185">Reference proteome</keyword>
<dbReference type="Proteomes" id="UP000288490">
    <property type="component" value="Unassembled WGS sequence"/>
</dbReference>
<dbReference type="OrthoDB" id="9878936at2"/>
<evidence type="ECO:0000313" key="1">
    <source>
        <dbReference type="EMBL" id="RST95371.1"/>
    </source>
</evidence>